<reference evidence="2 3" key="1">
    <citation type="submission" date="2020-06" db="EMBL/GenBank/DDBJ databases">
        <title>High-quality draft genome of sulfate reducer Desulfobacter latus type strain AcrS2 isolated from marine sediment.</title>
        <authorList>
            <person name="Hoppe M."/>
            <person name="Larsen C.K."/>
            <person name="Marshall I.P.G."/>
            <person name="Schramm A."/>
            <person name="Marietou A.G."/>
        </authorList>
    </citation>
    <scope>NUCLEOTIDE SEQUENCE [LARGE SCALE GENOMIC DNA]</scope>
    <source>
        <strain evidence="2 3">AcRS2</strain>
    </source>
</reference>
<keyword evidence="3" id="KW-1185">Reference proteome</keyword>
<evidence type="ECO:0000313" key="3">
    <source>
        <dbReference type="Proteomes" id="UP000553343"/>
    </source>
</evidence>
<evidence type="ECO:0000256" key="1">
    <source>
        <dbReference type="SAM" id="Coils"/>
    </source>
</evidence>
<comment type="caution">
    <text evidence="2">The sequence shown here is derived from an EMBL/GenBank/DDBJ whole genome shotgun (WGS) entry which is preliminary data.</text>
</comment>
<feature type="coiled-coil region" evidence="1">
    <location>
        <begin position="31"/>
        <end position="65"/>
    </location>
</feature>
<sequence length="165" mass="19517">MSDTALKERVTGLEQFMMELAYETTKTTMAVRQLSEEMKDFKEEMKDFKDEMKDFKNEIRNDTKAFKEDIRNDTKAFKEEMRMFKTELRSDTEKLKKEMNKKWGELANKMGTIVEDIVAPGLTRVAAEYFGISEFDFFAPRLRLKSADRSMTREFDVIAESNDYF</sequence>
<accession>A0A850TAY8</accession>
<evidence type="ECO:0000313" key="2">
    <source>
        <dbReference type="EMBL" id="NWH06792.1"/>
    </source>
</evidence>
<dbReference type="EMBL" id="JACADJ010000113">
    <property type="protein sequence ID" value="NWH06792.1"/>
    <property type="molecule type" value="Genomic_DNA"/>
</dbReference>
<gene>
    <name evidence="2" type="ORF">HXW94_17715</name>
</gene>
<dbReference type="Gene3D" id="1.20.1170.10">
    <property type="match status" value="1"/>
</dbReference>
<name>A0A850TAY8_9BACT</name>
<dbReference type="SUPFAM" id="SSF58113">
    <property type="entry name" value="Apolipoprotein A-I"/>
    <property type="match status" value="1"/>
</dbReference>
<dbReference type="PANTHER" id="PTHR38753:SF1">
    <property type="entry name" value="SLR1441 PROTEIN"/>
    <property type="match status" value="1"/>
</dbReference>
<dbReference type="RefSeq" id="WP_178368243.1">
    <property type="nucleotide sequence ID" value="NZ_JACADJ010000113.1"/>
</dbReference>
<dbReference type="Proteomes" id="UP000553343">
    <property type="component" value="Unassembled WGS sequence"/>
</dbReference>
<keyword evidence="1" id="KW-0175">Coiled coil</keyword>
<feature type="non-terminal residue" evidence="2">
    <location>
        <position position="165"/>
    </location>
</feature>
<dbReference type="AlphaFoldDB" id="A0A850TAY8"/>
<dbReference type="PANTHER" id="PTHR38753">
    <property type="entry name" value="SLR1441 PROTEIN"/>
    <property type="match status" value="1"/>
</dbReference>
<protein>
    <submittedName>
        <fullName evidence="2">Uncharacterized protein</fullName>
    </submittedName>
</protein>
<organism evidence="2 3">
    <name type="scientific">Desulfobacter latus</name>
    <dbReference type="NCBI Taxonomy" id="2292"/>
    <lineage>
        <taxon>Bacteria</taxon>
        <taxon>Pseudomonadati</taxon>
        <taxon>Thermodesulfobacteriota</taxon>
        <taxon>Desulfobacteria</taxon>
        <taxon>Desulfobacterales</taxon>
        <taxon>Desulfobacteraceae</taxon>
        <taxon>Desulfobacter</taxon>
    </lineage>
</organism>
<proteinExistence type="predicted"/>